<name>A0A075G499_9ARCH</name>
<evidence type="ECO:0000313" key="1">
    <source>
        <dbReference type="EMBL" id="AIE98865.1"/>
    </source>
</evidence>
<accession>A0A075G499</accession>
<reference evidence="1" key="1">
    <citation type="journal article" date="2014" name="Genome Biol. Evol.">
        <title>Pangenome evidence for extensive interdomain horizontal transfer affecting lineage core and shell genes in uncultured planktonic thaumarchaeota and euryarchaeota.</title>
        <authorList>
            <person name="Deschamps P."/>
            <person name="Zivanovic Y."/>
            <person name="Moreira D."/>
            <person name="Rodriguez-Valera F."/>
            <person name="Lopez-Garcia P."/>
        </authorList>
    </citation>
    <scope>NUCLEOTIDE SEQUENCE</scope>
</reference>
<dbReference type="EMBL" id="KF900546">
    <property type="protein sequence ID" value="AIE98865.1"/>
    <property type="molecule type" value="Genomic_DNA"/>
</dbReference>
<organism evidence="1">
    <name type="scientific">uncultured marine thaumarchaeote KM3_100_D10</name>
    <dbReference type="NCBI Taxonomy" id="1455979"/>
    <lineage>
        <taxon>Archaea</taxon>
        <taxon>Nitrososphaerota</taxon>
        <taxon>environmental samples</taxon>
    </lineage>
</organism>
<dbReference type="AlphaFoldDB" id="A0A075G499"/>
<protein>
    <submittedName>
        <fullName evidence="1">Uncharacterized protein</fullName>
    </submittedName>
</protein>
<sequence length="119" mass="12989">MSSTTEYKILKSADLLSNPTGTDMIFISEFFDAHFPFEVAISLLLFIPSTNASLAFGSELDIFLLFMSLTNLSFLSTAMMDAPALSHVDAIAVPTNPIPYIDNFLVPNLILLGNSCICF</sequence>
<proteinExistence type="predicted"/>